<dbReference type="InterPro" id="IPR029151">
    <property type="entry name" value="Sensor-like_sf"/>
</dbReference>
<dbReference type="RefSeq" id="WP_207680098.1">
    <property type="nucleotide sequence ID" value="NZ_CP061800.1"/>
</dbReference>
<accession>A0A975BX67</accession>
<evidence type="ECO:0000313" key="4">
    <source>
        <dbReference type="Proteomes" id="UP000663722"/>
    </source>
</evidence>
<feature type="signal peptide" evidence="1">
    <location>
        <begin position="1"/>
        <end position="23"/>
    </location>
</feature>
<sequence length="153" mass="16609">MKKLMIVALAVLFGLCIVGNAFADEAASKAECIAKCEAVKAAILKDGLDGVVAKVNAKDAAYVSDVTYVFVQKMDGTMLGHPMNESLRGKNLITIKDKVGKEFCKEFASLAKEKGSGWVDYMWTKPGEEKPSQKISYVLKVNDDVFVGAGFYK</sequence>
<evidence type="ECO:0000259" key="2">
    <source>
        <dbReference type="Pfam" id="PF08269"/>
    </source>
</evidence>
<dbReference type="InterPro" id="IPR004010">
    <property type="entry name" value="Double_Cache_2"/>
</dbReference>
<dbReference type="SUPFAM" id="SSF103190">
    <property type="entry name" value="Sensory domain-like"/>
    <property type="match status" value="1"/>
</dbReference>
<dbReference type="KEGG" id="dmm:dnm_090360"/>
<keyword evidence="4" id="KW-1185">Reference proteome</keyword>
<name>A0A975BX67_9BACT</name>
<keyword evidence="1" id="KW-0732">Signal</keyword>
<feature type="domain" description="Double Cache" evidence="2">
    <location>
        <begin position="58"/>
        <end position="152"/>
    </location>
</feature>
<evidence type="ECO:0000313" key="3">
    <source>
        <dbReference type="EMBL" id="QTA92943.1"/>
    </source>
</evidence>
<gene>
    <name evidence="3" type="ORF">dnm_090360</name>
</gene>
<reference evidence="3" key="1">
    <citation type="journal article" date="2021" name="Microb. Physiol.">
        <title>Proteogenomic Insights into the Physiology of Marine, Sulfate-Reducing, Filamentous Desulfonema limicola and Desulfonema magnum.</title>
        <authorList>
            <person name="Schnaars V."/>
            <person name="Wohlbrand L."/>
            <person name="Scheve S."/>
            <person name="Hinrichs C."/>
            <person name="Reinhardt R."/>
            <person name="Rabus R."/>
        </authorList>
    </citation>
    <scope>NUCLEOTIDE SEQUENCE</scope>
    <source>
        <strain evidence="3">4be13</strain>
    </source>
</reference>
<dbReference type="Gene3D" id="3.30.450.20">
    <property type="entry name" value="PAS domain"/>
    <property type="match status" value="1"/>
</dbReference>
<dbReference type="Pfam" id="PF08269">
    <property type="entry name" value="dCache_2"/>
    <property type="match status" value="1"/>
</dbReference>
<feature type="chain" id="PRO_5036810674" evidence="1">
    <location>
        <begin position="24"/>
        <end position="153"/>
    </location>
</feature>
<dbReference type="EMBL" id="CP061800">
    <property type="protein sequence ID" value="QTA92943.1"/>
    <property type="molecule type" value="Genomic_DNA"/>
</dbReference>
<protein>
    <submittedName>
        <fullName evidence="3">Double cache domain-containing protein</fullName>
    </submittedName>
</protein>
<dbReference type="AlphaFoldDB" id="A0A975BX67"/>
<evidence type="ECO:0000256" key="1">
    <source>
        <dbReference type="SAM" id="SignalP"/>
    </source>
</evidence>
<organism evidence="3 4">
    <name type="scientific">Desulfonema magnum</name>
    <dbReference type="NCBI Taxonomy" id="45655"/>
    <lineage>
        <taxon>Bacteria</taxon>
        <taxon>Pseudomonadati</taxon>
        <taxon>Thermodesulfobacteriota</taxon>
        <taxon>Desulfobacteria</taxon>
        <taxon>Desulfobacterales</taxon>
        <taxon>Desulfococcaceae</taxon>
        <taxon>Desulfonema</taxon>
    </lineage>
</organism>
<dbReference type="Proteomes" id="UP000663722">
    <property type="component" value="Chromosome"/>
</dbReference>
<proteinExistence type="predicted"/>